<reference evidence="8" key="2">
    <citation type="submission" date="2022-06" db="EMBL/GenBank/DDBJ databases">
        <authorList>
            <person name="Park Y.-J."/>
        </authorList>
    </citation>
    <scope>NUCLEOTIDE SEQUENCE</scope>
    <source>
        <strain evidence="8">TY</strain>
    </source>
</reference>
<keyword evidence="5" id="KW-0479">Metal-binding</keyword>
<dbReference type="Pfam" id="PF00702">
    <property type="entry name" value="Hydrolase"/>
    <property type="match status" value="1"/>
</dbReference>
<keyword evidence="7" id="KW-0460">Magnesium</keyword>
<dbReference type="Gene3D" id="1.10.150.240">
    <property type="entry name" value="Putative phosphatase, domain 2"/>
    <property type="match status" value="1"/>
</dbReference>
<sequence length="236" mass="27285">MIKAVFFDFVGTLLSKEYEDITHQNIIKEVLKDVKAEKVDPMEVWKEYEALTSEKFKEFAGKPYKPIRILEEEVMQEIAKKYNFKLSPKFWEIHLKMHQKYGKLYDEAVETLKALKAKGYHVGIITDSDSDYLRAQLEALGILELFDTITTSEEAGFYKPHPRIFELALKKANVKGEEAIYVGDNPLKDCVGARQVDMVSVLLDKKGNKKELWKECEFVISDLREVLVIVEELNGQ</sequence>
<dbReference type="InterPro" id="IPR036412">
    <property type="entry name" value="HAD-like_sf"/>
</dbReference>
<dbReference type="PANTHER" id="PTHR46470">
    <property type="entry name" value="N-ACYLNEURAMINATE-9-PHOSPHATASE"/>
    <property type="match status" value="1"/>
</dbReference>
<evidence type="ECO:0000313" key="9">
    <source>
        <dbReference type="Proteomes" id="UP001055732"/>
    </source>
</evidence>
<dbReference type="SFLD" id="SFLDG01129">
    <property type="entry name" value="C1.5:_HAD__Beta-PGM__Phosphata"/>
    <property type="match status" value="1"/>
</dbReference>
<dbReference type="Proteomes" id="UP001055732">
    <property type="component" value="Chromosome"/>
</dbReference>
<evidence type="ECO:0000256" key="1">
    <source>
        <dbReference type="ARBA" id="ARBA00001946"/>
    </source>
</evidence>
<gene>
    <name evidence="8" type="ORF">NF865_07695</name>
</gene>
<dbReference type="GO" id="GO:0046872">
    <property type="term" value="F:metal ion binding"/>
    <property type="evidence" value="ECO:0007669"/>
    <property type="project" value="UniProtKB-KW"/>
</dbReference>
<dbReference type="AlphaFoldDB" id="A0A9E7SN23"/>
<evidence type="ECO:0000313" key="8">
    <source>
        <dbReference type="EMBL" id="USS40208.1"/>
    </source>
</evidence>
<dbReference type="NCBIfam" id="TIGR01549">
    <property type="entry name" value="HAD-SF-IA-v1"/>
    <property type="match status" value="1"/>
</dbReference>
<dbReference type="SFLD" id="SFLDS00003">
    <property type="entry name" value="Haloacid_Dehalogenase"/>
    <property type="match status" value="1"/>
</dbReference>
<dbReference type="InterPro" id="IPR011950">
    <property type="entry name" value="HAD-SF_hydro_IA_CTE7"/>
</dbReference>
<dbReference type="InterPro" id="IPR023198">
    <property type="entry name" value="PGP-like_dom2"/>
</dbReference>
<dbReference type="RefSeq" id="WP_253304165.1">
    <property type="nucleotide sequence ID" value="NZ_CP099582.1"/>
</dbReference>
<comment type="cofactor">
    <cofactor evidence="1">
        <name>Mg(2+)</name>
        <dbReference type="ChEBI" id="CHEBI:18420"/>
    </cofactor>
</comment>
<dbReference type="InterPro" id="IPR051400">
    <property type="entry name" value="HAD-like_hydrolase"/>
</dbReference>
<comment type="function">
    <text evidence="2">Catalyzes the dephosphorylation of D,L-glyceraldehyde 3-phosphate in vitro.</text>
</comment>
<evidence type="ECO:0000256" key="4">
    <source>
        <dbReference type="ARBA" id="ARBA00019531"/>
    </source>
</evidence>
<comment type="similarity">
    <text evidence="3">Belongs to the HAD-like hydrolase superfamily.</text>
</comment>
<evidence type="ECO:0000256" key="5">
    <source>
        <dbReference type="ARBA" id="ARBA00022723"/>
    </source>
</evidence>
<evidence type="ECO:0000256" key="2">
    <source>
        <dbReference type="ARBA" id="ARBA00003513"/>
    </source>
</evidence>
<evidence type="ECO:0000256" key="7">
    <source>
        <dbReference type="ARBA" id="ARBA00022842"/>
    </source>
</evidence>
<dbReference type="InterPro" id="IPR006439">
    <property type="entry name" value="HAD-SF_hydro_IA"/>
</dbReference>
<keyword evidence="6 8" id="KW-0378">Hydrolase</keyword>
<evidence type="ECO:0000256" key="6">
    <source>
        <dbReference type="ARBA" id="ARBA00022801"/>
    </source>
</evidence>
<name>A0A9E7SN23_THEAG</name>
<dbReference type="InterPro" id="IPR023214">
    <property type="entry name" value="HAD_sf"/>
</dbReference>
<dbReference type="PANTHER" id="PTHR46470:SF2">
    <property type="entry name" value="GLYCERALDEHYDE 3-PHOSPHATE PHOSPHATASE"/>
    <property type="match status" value="1"/>
</dbReference>
<dbReference type="SFLD" id="SFLDG01135">
    <property type="entry name" value="C1.5.6:_HAD__Beta-PGM__Phospha"/>
    <property type="match status" value="1"/>
</dbReference>
<accession>A0A9E7SN23</accession>
<dbReference type="KEGG" id="tagg:NF865_07695"/>
<keyword evidence="9" id="KW-1185">Reference proteome</keyword>
<dbReference type="PRINTS" id="PR00413">
    <property type="entry name" value="HADHALOGNASE"/>
</dbReference>
<dbReference type="SUPFAM" id="SSF56784">
    <property type="entry name" value="HAD-like"/>
    <property type="match status" value="1"/>
</dbReference>
<reference evidence="8" key="1">
    <citation type="journal article" date="1998" name="Int. J. Syst. Bacteriol. 48 Pt">
        <title>Thermococcus guaymasensis sp. nov. and Thermococcus aggregans sp. nov., two novel thermophilic archaea isolated from the Guaymas Basin hydrothermal vent site.</title>
        <authorList>
            <person name="Canganella F."/>
            <person name="Jones W.J."/>
            <person name="Gambacorta A."/>
            <person name="Antranikian G."/>
        </authorList>
    </citation>
    <scope>NUCLEOTIDE SEQUENCE</scope>
    <source>
        <strain evidence="8">TY</strain>
    </source>
</reference>
<dbReference type="GO" id="GO:0044281">
    <property type="term" value="P:small molecule metabolic process"/>
    <property type="evidence" value="ECO:0007669"/>
    <property type="project" value="UniProtKB-ARBA"/>
</dbReference>
<dbReference type="Gene3D" id="3.40.50.1000">
    <property type="entry name" value="HAD superfamily/HAD-like"/>
    <property type="match status" value="1"/>
</dbReference>
<evidence type="ECO:0000256" key="3">
    <source>
        <dbReference type="ARBA" id="ARBA00007958"/>
    </source>
</evidence>
<dbReference type="NCBIfam" id="TIGR01509">
    <property type="entry name" value="HAD-SF-IA-v3"/>
    <property type="match status" value="1"/>
</dbReference>
<proteinExistence type="inferred from homology"/>
<organism evidence="8 9">
    <name type="scientific">Thermococcus aggregans</name>
    <dbReference type="NCBI Taxonomy" id="110163"/>
    <lineage>
        <taxon>Archaea</taxon>
        <taxon>Methanobacteriati</taxon>
        <taxon>Methanobacteriota</taxon>
        <taxon>Thermococci</taxon>
        <taxon>Thermococcales</taxon>
        <taxon>Thermococcaceae</taxon>
        <taxon>Thermococcus</taxon>
    </lineage>
</organism>
<dbReference type="NCBIfam" id="TIGR02253">
    <property type="entry name" value="CTE7"/>
    <property type="match status" value="1"/>
</dbReference>
<dbReference type="EMBL" id="CP099582">
    <property type="protein sequence ID" value="USS40208.1"/>
    <property type="molecule type" value="Genomic_DNA"/>
</dbReference>
<protein>
    <recommendedName>
        <fullName evidence="4">Glyceraldehyde 3-phosphate phosphatase</fullName>
    </recommendedName>
</protein>
<dbReference type="GO" id="GO:0016791">
    <property type="term" value="F:phosphatase activity"/>
    <property type="evidence" value="ECO:0007669"/>
    <property type="project" value="TreeGrafter"/>
</dbReference>